<evidence type="ECO:0000256" key="2">
    <source>
        <dbReference type="ARBA" id="ARBA00004202"/>
    </source>
</evidence>
<feature type="transmembrane region" description="Helical" evidence="11">
    <location>
        <begin position="96"/>
        <end position="120"/>
    </location>
</feature>
<dbReference type="Pfam" id="PF00528">
    <property type="entry name" value="BPD_transp_1"/>
    <property type="match status" value="1"/>
</dbReference>
<keyword evidence="5" id="KW-1003">Cell membrane</keyword>
<evidence type="ECO:0000313" key="14">
    <source>
        <dbReference type="EMBL" id="MFK4639495.1"/>
    </source>
</evidence>
<evidence type="ECO:0000256" key="11">
    <source>
        <dbReference type="RuleBase" id="RU363032"/>
    </source>
</evidence>
<dbReference type="CDD" id="cd06261">
    <property type="entry name" value="TM_PBP2"/>
    <property type="match status" value="1"/>
</dbReference>
<dbReference type="PROSITE" id="PS50928">
    <property type="entry name" value="ABC_TM1"/>
    <property type="match status" value="1"/>
</dbReference>
<dbReference type="SMART" id="SM00382">
    <property type="entry name" value="AAA"/>
    <property type="match status" value="1"/>
</dbReference>
<evidence type="ECO:0000256" key="3">
    <source>
        <dbReference type="ARBA" id="ARBA00005417"/>
    </source>
</evidence>
<evidence type="ECO:0000256" key="7">
    <source>
        <dbReference type="ARBA" id="ARBA00022741"/>
    </source>
</evidence>
<dbReference type="PROSITE" id="PS50893">
    <property type="entry name" value="ABC_TRANSPORTER_2"/>
    <property type="match status" value="1"/>
</dbReference>
<dbReference type="RefSeq" id="WP_404594561.1">
    <property type="nucleotide sequence ID" value="NZ_JBIYEW010000003.1"/>
</dbReference>
<name>A0ABW8N7F2_9MICC</name>
<evidence type="ECO:0000256" key="6">
    <source>
        <dbReference type="ARBA" id="ARBA00022692"/>
    </source>
</evidence>
<dbReference type="Gene3D" id="3.40.50.300">
    <property type="entry name" value="P-loop containing nucleotide triphosphate hydrolases"/>
    <property type="match status" value="1"/>
</dbReference>
<dbReference type="InterPro" id="IPR000515">
    <property type="entry name" value="MetI-like"/>
</dbReference>
<comment type="subcellular location">
    <subcellularLocation>
        <location evidence="11">Cell membrane</location>
        <topology evidence="11">Multi-pass membrane protein</topology>
    </subcellularLocation>
    <subcellularLocation>
        <location evidence="2">Cell membrane</location>
        <topology evidence="2">Peripheral membrane protein</topology>
    </subcellularLocation>
    <subcellularLocation>
        <location evidence="1">Membrane</location>
        <topology evidence="1">Multi-pass membrane protein</topology>
    </subcellularLocation>
</comment>
<dbReference type="InterPro" id="IPR017871">
    <property type="entry name" value="ABC_transporter-like_CS"/>
</dbReference>
<evidence type="ECO:0000256" key="5">
    <source>
        <dbReference type="ARBA" id="ARBA00022475"/>
    </source>
</evidence>
<evidence type="ECO:0000313" key="15">
    <source>
        <dbReference type="Proteomes" id="UP001620520"/>
    </source>
</evidence>
<feature type="domain" description="ABC transporter" evidence="12">
    <location>
        <begin position="327"/>
        <end position="575"/>
    </location>
</feature>
<dbReference type="InterPro" id="IPR003439">
    <property type="entry name" value="ABC_transporter-like_ATP-bd"/>
</dbReference>
<keyword evidence="4 11" id="KW-0813">Transport</keyword>
<dbReference type="Pfam" id="PF00005">
    <property type="entry name" value="ABC_tran"/>
    <property type="match status" value="1"/>
</dbReference>
<dbReference type="Proteomes" id="UP001620520">
    <property type="component" value="Unassembled WGS sequence"/>
</dbReference>
<evidence type="ECO:0000256" key="1">
    <source>
        <dbReference type="ARBA" id="ARBA00004141"/>
    </source>
</evidence>
<feature type="domain" description="ABC transmembrane type-1" evidence="13">
    <location>
        <begin position="92"/>
        <end position="280"/>
    </location>
</feature>
<keyword evidence="7" id="KW-0547">Nucleotide-binding</keyword>
<dbReference type="EMBL" id="JBIYEW010000003">
    <property type="protein sequence ID" value="MFK4639495.1"/>
    <property type="molecule type" value="Genomic_DNA"/>
</dbReference>
<gene>
    <name evidence="14" type="ORF">ABIA52_002384</name>
</gene>
<comment type="similarity">
    <text evidence="11">Belongs to the binding-protein-dependent transport system permease family.</text>
</comment>
<keyword evidence="8" id="KW-0067">ATP-binding</keyword>
<comment type="similarity">
    <text evidence="3">Belongs to the ABC transporter superfamily.</text>
</comment>
<dbReference type="PANTHER" id="PTHR43297">
    <property type="entry name" value="OLIGOPEPTIDE TRANSPORT ATP-BINDING PROTEIN APPD"/>
    <property type="match status" value="1"/>
</dbReference>
<evidence type="ECO:0000256" key="8">
    <source>
        <dbReference type="ARBA" id="ARBA00022840"/>
    </source>
</evidence>
<keyword evidence="15" id="KW-1185">Reference proteome</keyword>
<dbReference type="Pfam" id="PF12911">
    <property type="entry name" value="OppC_N"/>
    <property type="match status" value="1"/>
</dbReference>
<dbReference type="InterPro" id="IPR003593">
    <property type="entry name" value="AAA+_ATPase"/>
</dbReference>
<dbReference type="InterPro" id="IPR050388">
    <property type="entry name" value="ABC_Ni/Peptide_Import"/>
</dbReference>
<reference evidence="14 15" key="1">
    <citation type="submission" date="2024-10" db="EMBL/GenBank/DDBJ databases">
        <title>Novel secondary metabolite-producing bacteria for plant disease control.</title>
        <authorList>
            <person name="Chevrette M."/>
        </authorList>
    </citation>
    <scope>NUCLEOTIDE SEQUENCE [LARGE SCALE GENOMIC DNA]</scope>
    <source>
        <strain evidence="14 15">J30 TE3557</strain>
    </source>
</reference>
<dbReference type="CDD" id="cd03257">
    <property type="entry name" value="ABC_NikE_OppD_transporters"/>
    <property type="match status" value="1"/>
</dbReference>
<keyword evidence="9 11" id="KW-1133">Transmembrane helix</keyword>
<keyword evidence="10 11" id="KW-0472">Membrane</keyword>
<evidence type="ECO:0000256" key="10">
    <source>
        <dbReference type="ARBA" id="ARBA00023136"/>
    </source>
</evidence>
<evidence type="ECO:0000259" key="13">
    <source>
        <dbReference type="PROSITE" id="PS50928"/>
    </source>
</evidence>
<organism evidence="14 15">
    <name type="scientific">Paenarthrobacter histidinolovorans</name>
    <dbReference type="NCBI Taxonomy" id="43664"/>
    <lineage>
        <taxon>Bacteria</taxon>
        <taxon>Bacillati</taxon>
        <taxon>Actinomycetota</taxon>
        <taxon>Actinomycetes</taxon>
        <taxon>Micrococcales</taxon>
        <taxon>Micrococcaceae</taxon>
        <taxon>Paenarthrobacter</taxon>
    </lineage>
</organism>
<feature type="transmembrane region" description="Helical" evidence="11">
    <location>
        <begin position="155"/>
        <end position="173"/>
    </location>
</feature>
<dbReference type="SUPFAM" id="SSF52540">
    <property type="entry name" value="P-loop containing nucleoside triphosphate hydrolases"/>
    <property type="match status" value="1"/>
</dbReference>
<dbReference type="SUPFAM" id="SSF161098">
    <property type="entry name" value="MetI-like"/>
    <property type="match status" value="1"/>
</dbReference>
<dbReference type="PANTHER" id="PTHR43297:SF2">
    <property type="entry name" value="DIPEPTIDE TRANSPORT ATP-BINDING PROTEIN DPPD"/>
    <property type="match status" value="1"/>
</dbReference>
<evidence type="ECO:0000256" key="4">
    <source>
        <dbReference type="ARBA" id="ARBA00022448"/>
    </source>
</evidence>
<keyword evidence="6 11" id="KW-0812">Transmembrane</keyword>
<accession>A0ABW8N7F2</accession>
<dbReference type="InterPro" id="IPR035906">
    <property type="entry name" value="MetI-like_sf"/>
</dbReference>
<comment type="caution">
    <text evidence="14">The sequence shown here is derived from an EMBL/GenBank/DDBJ whole genome shotgun (WGS) entry which is preliminary data.</text>
</comment>
<feature type="transmembrane region" description="Helical" evidence="11">
    <location>
        <begin position="127"/>
        <end position="149"/>
    </location>
</feature>
<dbReference type="InterPro" id="IPR025966">
    <property type="entry name" value="OppC_N"/>
</dbReference>
<dbReference type="PROSITE" id="PS00211">
    <property type="entry name" value="ABC_TRANSPORTER_1"/>
    <property type="match status" value="1"/>
</dbReference>
<feature type="transmembrane region" description="Helical" evidence="11">
    <location>
        <begin position="262"/>
        <end position="283"/>
    </location>
</feature>
<evidence type="ECO:0000259" key="12">
    <source>
        <dbReference type="PROSITE" id="PS50893"/>
    </source>
</evidence>
<feature type="transmembrane region" description="Helical" evidence="11">
    <location>
        <begin position="32"/>
        <end position="52"/>
    </location>
</feature>
<proteinExistence type="inferred from homology"/>
<dbReference type="InterPro" id="IPR027417">
    <property type="entry name" value="P-loop_NTPase"/>
</dbReference>
<protein>
    <submittedName>
        <fullName evidence="14">ABC-type dipeptide/oligopeptide/nickel transport system ATPase component/ABC-type dipeptide/oligopeptide/nickel transport system permease subunit</fullName>
    </submittedName>
</protein>
<sequence>MSAEASLTETVAEVPGPGRSLLRRLLSNPQGVICIVFLLLVILFGVLSPWLAPFQPNEADLNSVNAQPFSEGHLFGADRAGRDILSQLMWGTNGTLLGSLLVLVIAVLFGVTTGLLSGFYRGRFEAIAGFVTDLIMSLPSIVLLIALFALTGPNVMVAMAVFGVLVAPTYYRLVRSVVLGVRTELYIDAAKVVGLSDQRIIGRHVLWAVRAPVVIQSSFVAASGIAIQAGVEFLGLGDPEQPSWGGILQNANSNIYNNRFGVLWPALLISLTILALILLGNVLRDVLQSSAHNRTLKKSRRRAMLTEAQNARTASTASGYDTALLSIRGLKVGYPDGPDRVRTVVHGVDLDVRRGEIHGLVGESGSGKSQMAFSTLGILPKEALILGGSIYLDGQDLLADDKALKNARGRRIGYIPQEPMSNLDPSFTIGAQLVYGLRAVKKISEKEAKEELIALLTRVGIRNPESVMRLYPHEISGGMAQRVLICGAVAGDPDLIVADEPTTALDVTVQADVLELLRELSTERGLAMILVTHNLGVVADLCDTVSVMKNGRIVERNDVESLFSSPEQDYTKTLLESSRSVELMEA</sequence>
<evidence type="ECO:0000256" key="9">
    <source>
        <dbReference type="ARBA" id="ARBA00022989"/>
    </source>
</evidence>
<dbReference type="Gene3D" id="1.10.3720.10">
    <property type="entry name" value="MetI-like"/>
    <property type="match status" value="1"/>
</dbReference>